<gene>
    <name evidence="1" type="ORF">DL764_006351</name>
</gene>
<dbReference type="OrthoDB" id="10267115at2759"/>
<dbReference type="EMBL" id="QJNU01000373">
    <property type="protein sequence ID" value="RYP00928.1"/>
    <property type="molecule type" value="Genomic_DNA"/>
</dbReference>
<proteinExistence type="predicted"/>
<protein>
    <submittedName>
        <fullName evidence="1">Uncharacterized protein</fullName>
    </submittedName>
</protein>
<comment type="caution">
    <text evidence="1">The sequence shown here is derived from an EMBL/GenBank/DDBJ whole genome shotgun (WGS) entry which is preliminary data.</text>
</comment>
<accession>A0A4Q4T5A8</accession>
<name>A0A4Q4T5A8_9PEZI</name>
<dbReference type="STRING" id="155417.A0A4Q4T5A8"/>
<keyword evidence="2" id="KW-1185">Reference proteome</keyword>
<dbReference type="Proteomes" id="UP000293360">
    <property type="component" value="Unassembled WGS sequence"/>
</dbReference>
<organism evidence="1 2">
    <name type="scientific">Monosporascus ibericus</name>
    <dbReference type="NCBI Taxonomy" id="155417"/>
    <lineage>
        <taxon>Eukaryota</taxon>
        <taxon>Fungi</taxon>
        <taxon>Dikarya</taxon>
        <taxon>Ascomycota</taxon>
        <taxon>Pezizomycotina</taxon>
        <taxon>Sordariomycetes</taxon>
        <taxon>Xylariomycetidae</taxon>
        <taxon>Xylariales</taxon>
        <taxon>Xylariales incertae sedis</taxon>
        <taxon>Monosporascus</taxon>
    </lineage>
</organism>
<evidence type="ECO:0000313" key="2">
    <source>
        <dbReference type="Proteomes" id="UP000293360"/>
    </source>
</evidence>
<dbReference type="AlphaFoldDB" id="A0A4Q4T5A8"/>
<sequence length="205" mass="23610">MVTITHSAQLRPTREYTPIRSLILNLRRPTSLLRCWRTSTELGFLLGLEPQLFERCINKTYYSSVCPAQAVLKQWTKGDENAETPPSPRLRKILSVRQLRVARSRAGLSCVLRQLGRSPLLTTDAYEYSGVRMHASPLEAAKAVQRALADTLRLVAMRYLGPKSTYIVRCIFVHNYITSMFLEEQKNKLELTERIEQTRWCPCRP</sequence>
<evidence type="ECO:0000313" key="1">
    <source>
        <dbReference type="EMBL" id="RYP00928.1"/>
    </source>
</evidence>
<reference evidence="1 2" key="1">
    <citation type="submission" date="2018-06" db="EMBL/GenBank/DDBJ databases">
        <title>Complete Genomes of Monosporascus.</title>
        <authorList>
            <person name="Robinson A.J."/>
            <person name="Natvig D.O."/>
        </authorList>
    </citation>
    <scope>NUCLEOTIDE SEQUENCE [LARGE SCALE GENOMIC DNA]</scope>
    <source>
        <strain evidence="1 2">CBS 110550</strain>
    </source>
</reference>